<reference evidence="1" key="2">
    <citation type="journal article" date="2020" name="Microorganisms">
        <title>Osmotic Adaptation and Compatible Solute Biosynthesis of Phototrophic Bacteria as Revealed from Genome Analyses.</title>
        <authorList>
            <person name="Imhoff J.F."/>
            <person name="Rahn T."/>
            <person name="Kunzel S."/>
            <person name="Keller A."/>
            <person name="Neulinger S.C."/>
        </authorList>
    </citation>
    <scope>NUCLEOTIDE SEQUENCE</scope>
    <source>
        <strain evidence="1">DSM 4395</strain>
    </source>
</reference>
<comment type="caution">
    <text evidence="1">The sequence shown here is derived from an EMBL/GenBank/DDBJ whole genome shotgun (WGS) entry which is preliminary data.</text>
</comment>
<evidence type="ECO:0008006" key="3">
    <source>
        <dbReference type="Google" id="ProtNLM"/>
    </source>
</evidence>
<evidence type="ECO:0000313" key="1">
    <source>
        <dbReference type="EMBL" id="MBK5931582.1"/>
    </source>
</evidence>
<organism evidence="1 2">
    <name type="scientific">Halochromatium salexigens</name>
    <name type="common">Chromatium salexigens</name>
    <dbReference type="NCBI Taxonomy" id="49447"/>
    <lineage>
        <taxon>Bacteria</taxon>
        <taxon>Pseudomonadati</taxon>
        <taxon>Pseudomonadota</taxon>
        <taxon>Gammaproteobacteria</taxon>
        <taxon>Chromatiales</taxon>
        <taxon>Chromatiaceae</taxon>
        <taxon>Halochromatium</taxon>
    </lineage>
</organism>
<keyword evidence="2" id="KW-1185">Reference proteome</keyword>
<reference evidence="1" key="1">
    <citation type="submission" date="2017-05" db="EMBL/GenBank/DDBJ databases">
        <authorList>
            <person name="Imhoff J.F."/>
            <person name="Rahn T."/>
            <person name="Kuenzel S."/>
            <person name="Neulinger S.C."/>
        </authorList>
    </citation>
    <scope>NUCLEOTIDE SEQUENCE</scope>
    <source>
        <strain evidence="1">DSM 4395</strain>
    </source>
</reference>
<sequence length="71" mass="8582">MSRKLKGHDAYYGITGNAKALSRLRFEVQRRWHKWLNRRSRATRLNWSAFNWLLKRYPLPPARLVHSIYAT</sequence>
<name>A0AAJ0UJG0_HALSE</name>
<proteinExistence type="predicted"/>
<accession>A0AAJ0UJG0</accession>
<evidence type="ECO:0000313" key="2">
    <source>
        <dbReference type="Proteomes" id="UP001296967"/>
    </source>
</evidence>
<protein>
    <recommendedName>
        <fullName evidence="3">Group II intron maturase</fullName>
    </recommendedName>
</protein>
<dbReference type="EMBL" id="NHSF01000066">
    <property type="protein sequence ID" value="MBK5931582.1"/>
    <property type="molecule type" value="Genomic_DNA"/>
</dbReference>
<gene>
    <name evidence="1" type="ORF">CCR82_13905</name>
</gene>
<dbReference type="Proteomes" id="UP001296967">
    <property type="component" value="Unassembled WGS sequence"/>
</dbReference>
<dbReference type="AlphaFoldDB" id="A0AAJ0UJG0"/>